<evidence type="ECO:0000256" key="6">
    <source>
        <dbReference type="ARBA" id="ARBA00023163"/>
    </source>
</evidence>
<dbReference type="SUPFAM" id="SSF55781">
    <property type="entry name" value="GAF domain-like"/>
    <property type="match status" value="1"/>
</dbReference>
<dbReference type="STRING" id="290397.Adeh_1401"/>
<dbReference type="PROSITE" id="PS50045">
    <property type="entry name" value="SIGMA54_INTERACT_4"/>
    <property type="match status" value="1"/>
</dbReference>
<dbReference type="Pfam" id="PF00158">
    <property type="entry name" value="Sigma54_activat"/>
    <property type="match status" value="1"/>
</dbReference>
<dbReference type="PROSITE" id="PS00688">
    <property type="entry name" value="SIGMA54_INTERACT_3"/>
    <property type="match status" value="1"/>
</dbReference>
<dbReference type="PROSITE" id="PS00676">
    <property type="entry name" value="SIGMA54_INTERACT_2"/>
    <property type="match status" value="1"/>
</dbReference>
<evidence type="ECO:0000256" key="1">
    <source>
        <dbReference type="ARBA" id="ARBA00022741"/>
    </source>
</evidence>
<dbReference type="Gene3D" id="1.10.10.60">
    <property type="entry name" value="Homeodomain-like"/>
    <property type="match status" value="1"/>
</dbReference>
<dbReference type="EMBL" id="CP000251">
    <property type="protein sequence ID" value="ABC81175.1"/>
    <property type="molecule type" value="Genomic_DNA"/>
</dbReference>
<dbReference type="GO" id="GO:0043565">
    <property type="term" value="F:sequence-specific DNA binding"/>
    <property type="evidence" value="ECO:0007669"/>
    <property type="project" value="InterPro"/>
</dbReference>
<dbReference type="AlphaFoldDB" id="Q2IQU1"/>
<name>Q2IQU1_ANADE</name>
<dbReference type="PROSITE" id="PS00675">
    <property type="entry name" value="SIGMA54_INTERACT_1"/>
    <property type="match status" value="1"/>
</dbReference>
<dbReference type="InterPro" id="IPR003018">
    <property type="entry name" value="GAF"/>
</dbReference>
<evidence type="ECO:0000256" key="3">
    <source>
        <dbReference type="ARBA" id="ARBA00023015"/>
    </source>
</evidence>
<keyword evidence="6" id="KW-0804">Transcription</keyword>
<keyword evidence="7" id="KW-0175">Coiled coil</keyword>
<dbReference type="Gene3D" id="1.10.8.60">
    <property type="match status" value="1"/>
</dbReference>
<evidence type="ECO:0000256" key="7">
    <source>
        <dbReference type="SAM" id="Coils"/>
    </source>
</evidence>
<dbReference type="PANTHER" id="PTHR32071:SF117">
    <property type="entry name" value="PTS-DEPENDENT DIHYDROXYACETONE KINASE OPERON REGULATORY PROTEIN-RELATED"/>
    <property type="match status" value="1"/>
</dbReference>
<sequence>MPAELDFAEITELFRRAPPEAPIDRCLPHRYFGRHRSMVGIGLPVVGQDDVHRRIVEEAIELVLSTVDLQAVLERTGRLLRRHFGETRVAINRLSAEDPTRAEVVLVSDPRQPSPEVGTSFPLAGSAAGEALAKRLPCVVDPLRPREPRWREEPLLAAYGYGSLVSFPLVFENELLGTLDIAHPPAEGLLDCCFEVARQVAHLVAIALHNSLMVEEVQRLNRLLGRENALLKEEIRQIKRDSRYVAESEGMRAVVERVRLVAPSTTTVLVRGETGTGKEGLARMVHEFSPRFNAPFVAANLGAIPEGLIESELFGHEKGAFTGATRRRAGRFEQADGGTLFLDEVGDAPPSVQVRLLRVLQERVVERVGGTEPVKVDVRVIAATNRNLEEMVARGTFRADLYYRLAVFPIELPPLRERREDVRPLGTYFLAKQAALMHRRPPRVGEDVWRALEAYGWPGNVRELENFLQRALILSPGQDLSLPALPTSSALASPAAAAAAEPAPPGRFDDEVRELIERALEHAGGRVYGPGGAAALLGLRPTTLQGKMKKYGVGTPGRPTGT</sequence>
<evidence type="ECO:0000256" key="4">
    <source>
        <dbReference type="ARBA" id="ARBA00023125"/>
    </source>
</evidence>
<gene>
    <name evidence="9" type="ordered locus">Adeh_1401</name>
</gene>
<dbReference type="Pfam" id="PF01590">
    <property type="entry name" value="GAF"/>
    <property type="match status" value="1"/>
</dbReference>
<dbReference type="InterPro" id="IPR009057">
    <property type="entry name" value="Homeodomain-like_sf"/>
</dbReference>
<keyword evidence="1" id="KW-0547">Nucleotide-binding</keyword>
<dbReference type="GO" id="GO:0005524">
    <property type="term" value="F:ATP binding"/>
    <property type="evidence" value="ECO:0007669"/>
    <property type="project" value="UniProtKB-KW"/>
</dbReference>
<dbReference type="Pfam" id="PF25601">
    <property type="entry name" value="AAA_lid_14"/>
    <property type="match status" value="1"/>
</dbReference>
<reference evidence="9 10" key="1">
    <citation type="submission" date="2006-01" db="EMBL/GenBank/DDBJ databases">
        <title>Complete sequence of Anaeromyxobacter dehalogenans 2CP-C.</title>
        <authorList>
            <consortium name="US DOE Joint Genome Institute"/>
            <person name="Copeland A."/>
            <person name="Lucas S."/>
            <person name="Lapidus A."/>
            <person name="Barry K."/>
            <person name="Detter J.C."/>
            <person name="Glavina T."/>
            <person name="Hammon N."/>
            <person name="Israni S."/>
            <person name="Pitluck S."/>
            <person name="Brettin T."/>
            <person name="Bruce D."/>
            <person name="Han C."/>
            <person name="Tapia R."/>
            <person name="Gilna P."/>
            <person name="Kiss H."/>
            <person name="Schmutz J."/>
            <person name="Larimer F."/>
            <person name="Land M."/>
            <person name="Kyrpides N."/>
            <person name="Anderson I."/>
            <person name="Sanford R.A."/>
            <person name="Ritalahti K.M."/>
            <person name="Thomas H.S."/>
            <person name="Kirby J.R."/>
            <person name="Zhulin I.B."/>
            <person name="Loeffler F.E."/>
            <person name="Richardson P."/>
        </authorList>
    </citation>
    <scope>NUCLEOTIDE SEQUENCE [LARGE SCALE GENOMIC DNA]</scope>
    <source>
        <strain evidence="9 10">2CP-C</strain>
    </source>
</reference>
<dbReference type="HOGENOM" id="CLU_000445_95_2_7"/>
<keyword evidence="2" id="KW-0067">ATP-binding</keyword>
<dbReference type="Pfam" id="PF02954">
    <property type="entry name" value="HTH_8"/>
    <property type="match status" value="1"/>
</dbReference>
<proteinExistence type="predicted"/>
<dbReference type="CDD" id="cd00009">
    <property type="entry name" value="AAA"/>
    <property type="match status" value="1"/>
</dbReference>
<dbReference type="InterPro" id="IPR002197">
    <property type="entry name" value="HTH_Fis"/>
</dbReference>
<dbReference type="Gene3D" id="3.40.50.300">
    <property type="entry name" value="P-loop containing nucleotide triphosphate hydrolases"/>
    <property type="match status" value="1"/>
</dbReference>
<dbReference type="Gene3D" id="3.30.450.40">
    <property type="match status" value="1"/>
</dbReference>
<dbReference type="InterPro" id="IPR025662">
    <property type="entry name" value="Sigma_54_int_dom_ATP-bd_1"/>
</dbReference>
<dbReference type="eggNOG" id="COG3829">
    <property type="taxonomic scope" value="Bacteria"/>
</dbReference>
<dbReference type="SUPFAM" id="SSF46689">
    <property type="entry name" value="Homeodomain-like"/>
    <property type="match status" value="1"/>
</dbReference>
<dbReference type="eggNOG" id="COG2203">
    <property type="taxonomic scope" value="Bacteria"/>
</dbReference>
<dbReference type="SUPFAM" id="SSF52540">
    <property type="entry name" value="P-loop containing nucleoside triphosphate hydrolases"/>
    <property type="match status" value="1"/>
</dbReference>
<dbReference type="InterPro" id="IPR058031">
    <property type="entry name" value="AAA_lid_NorR"/>
</dbReference>
<evidence type="ECO:0000256" key="2">
    <source>
        <dbReference type="ARBA" id="ARBA00022840"/>
    </source>
</evidence>
<dbReference type="InterPro" id="IPR025943">
    <property type="entry name" value="Sigma_54_int_dom_ATP-bd_2"/>
</dbReference>
<accession>Q2IQU1</accession>
<evidence type="ECO:0000313" key="10">
    <source>
        <dbReference type="Proteomes" id="UP000001935"/>
    </source>
</evidence>
<dbReference type="Proteomes" id="UP000001935">
    <property type="component" value="Chromosome"/>
</dbReference>
<feature type="domain" description="Sigma-54 factor interaction" evidence="8">
    <location>
        <begin position="244"/>
        <end position="473"/>
    </location>
</feature>
<dbReference type="InterPro" id="IPR003593">
    <property type="entry name" value="AAA+_ATPase"/>
</dbReference>
<dbReference type="InterPro" id="IPR002078">
    <property type="entry name" value="Sigma_54_int"/>
</dbReference>
<keyword evidence="4" id="KW-0238">DNA-binding</keyword>
<dbReference type="SMART" id="SM00065">
    <property type="entry name" value="GAF"/>
    <property type="match status" value="1"/>
</dbReference>
<dbReference type="InterPro" id="IPR029016">
    <property type="entry name" value="GAF-like_dom_sf"/>
</dbReference>
<evidence type="ECO:0000256" key="5">
    <source>
        <dbReference type="ARBA" id="ARBA00023159"/>
    </source>
</evidence>
<dbReference type="SMART" id="SM00382">
    <property type="entry name" value="AAA"/>
    <property type="match status" value="1"/>
</dbReference>
<evidence type="ECO:0000259" key="8">
    <source>
        <dbReference type="PROSITE" id="PS50045"/>
    </source>
</evidence>
<evidence type="ECO:0000313" key="9">
    <source>
        <dbReference type="EMBL" id="ABC81175.1"/>
    </source>
</evidence>
<dbReference type="InterPro" id="IPR027417">
    <property type="entry name" value="P-loop_NTPase"/>
</dbReference>
<organism evidence="9 10">
    <name type="scientific">Anaeromyxobacter dehalogenans (strain 2CP-C)</name>
    <dbReference type="NCBI Taxonomy" id="290397"/>
    <lineage>
        <taxon>Bacteria</taxon>
        <taxon>Pseudomonadati</taxon>
        <taxon>Myxococcota</taxon>
        <taxon>Myxococcia</taxon>
        <taxon>Myxococcales</taxon>
        <taxon>Cystobacterineae</taxon>
        <taxon>Anaeromyxobacteraceae</taxon>
        <taxon>Anaeromyxobacter</taxon>
    </lineage>
</organism>
<dbReference type="PANTHER" id="PTHR32071">
    <property type="entry name" value="TRANSCRIPTIONAL REGULATORY PROTEIN"/>
    <property type="match status" value="1"/>
</dbReference>
<protein>
    <submittedName>
        <fullName evidence="9">Transcriptional regulator, NifA subfamily, Fis family</fullName>
    </submittedName>
</protein>
<keyword evidence="3" id="KW-0805">Transcription regulation</keyword>
<dbReference type="PRINTS" id="PR01590">
    <property type="entry name" value="HTHFIS"/>
</dbReference>
<dbReference type="KEGG" id="ade:Adeh_1401"/>
<feature type="coiled-coil region" evidence="7">
    <location>
        <begin position="214"/>
        <end position="241"/>
    </location>
</feature>
<dbReference type="FunFam" id="3.40.50.300:FF:000006">
    <property type="entry name" value="DNA-binding transcriptional regulator NtrC"/>
    <property type="match status" value="1"/>
</dbReference>
<keyword evidence="5" id="KW-0010">Activator</keyword>
<dbReference type="GO" id="GO:0006355">
    <property type="term" value="P:regulation of DNA-templated transcription"/>
    <property type="evidence" value="ECO:0007669"/>
    <property type="project" value="InterPro"/>
</dbReference>
<dbReference type="InterPro" id="IPR025944">
    <property type="entry name" value="Sigma_54_int_dom_CS"/>
</dbReference>